<protein>
    <submittedName>
        <fullName evidence="1">Uncharacterized protein</fullName>
    </submittedName>
</protein>
<dbReference type="AlphaFoldDB" id="A0AAV4CTU9"/>
<organism evidence="1 2">
    <name type="scientific">Plakobranchus ocellatus</name>
    <dbReference type="NCBI Taxonomy" id="259542"/>
    <lineage>
        <taxon>Eukaryota</taxon>
        <taxon>Metazoa</taxon>
        <taxon>Spiralia</taxon>
        <taxon>Lophotrochozoa</taxon>
        <taxon>Mollusca</taxon>
        <taxon>Gastropoda</taxon>
        <taxon>Heterobranchia</taxon>
        <taxon>Euthyneura</taxon>
        <taxon>Panpulmonata</taxon>
        <taxon>Sacoglossa</taxon>
        <taxon>Placobranchoidea</taxon>
        <taxon>Plakobranchidae</taxon>
        <taxon>Plakobranchus</taxon>
    </lineage>
</organism>
<evidence type="ECO:0000313" key="2">
    <source>
        <dbReference type="Proteomes" id="UP000735302"/>
    </source>
</evidence>
<proteinExistence type="predicted"/>
<accession>A0AAV4CTU9</accession>
<evidence type="ECO:0000313" key="1">
    <source>
        <dbReference type="EMBL" id="GFO35304.1"/>
    </source>
</evidence>
<dbReference type="Proteomes" id="UP000735302">
    <property type="component" value="Unassembled WGS sequence"/>
</dbReference>
<name>A0AAV4CTU9_9GAST</name>
<reference evidence="1 2" key="1">
    <citation type="journal article" date="2021" name="Elife">
        <title>Chloroplast acquisition without the gene transfer in kleptoplastic sea slugs, Plakobranchus ocellatus.</title>
        <authorList>
            <person name="Maeda T."/>
            <person name="Takahashi S."/>
            <person name="Yoshida T."/>
            <person name="Shimamura S."/>
            <person name="Takaki Y."/>
            <person name="Nagai Y."/>
            <person name="Toyoda A."/>
            <person name="Suzuki Y."/>
            <person name="Arimoto A."/>
            <person name="Ishii H."/>
            <person name="Satoh N."/>
            <person name="Nishiyama T."/>
            <person name="Hasebe M."/>
            <person name="Maruyama T."/>
            <person name="Minagawa J."/>
            <person name="Obokata J."/>
            <person name="Shigenobu S."/>
        </authorList>
    </citation>
    <scope>NUCLEOTIDE SEQUENCE [LARGE SCALE GENOMIC DNA]</scope>
</reference>
<comment type="caution">
    <text evidence="1">The sequence shown here is derived from an EMBL/GenBank/DDBJ whole genome shotgun (WGS) entry which is preliminary data.</text>
</comment>
<dbReference type="EMBL" id="BLXT01006999">
    <property type="protein sequence ID" value="GFO35304.1"/>
    <property type="molecule type" value="Genomic_DNA"/>
</dbReference>
<gene>
    <name evidence="1" type="ORF">PoB_006180900</name>
</gene>
<keyword evidence="2" id="KW-1185">Reference proteome</keyword>
<sequence length="171" mass="19365">MFNNQYSINLNRIKVYLKSVDVTLKIAKYHKFLWAVRVDFRSVGCSSCVDEVPSLMVPCWSCCVEAFVFCCKGMKLCRRTFFSHTLPGLDTCVVLAEDFLFTGMLLSCDAGLLSASMYAVADSKSDETVAAENTVDAWVLKDTYLQSTVTVHTKSPRQYERHFHVARYPTL</sequence>